<dbReference type="OrthoDB" id="3176171at2759"/>
<feature type="domain" description="Kinesin motor" evidence="1">
    <location>
        <begin position="3"/>
        <end position="31"/>
    </location>
</feature>
<sequence>MSKDSHISYRDSKLTQCLQPCLGGSPKVLMMRYPHFGPCETCFPPGARSISFTFDRVFDHNVTLNEILLAAGGANVATLQASSNSPFCIKTVTDLEEKYRISLDDLDVELA</sequence>
<evidence type="ECO:0000313" key="2">
    <source>
        <dbReference type="EMBL" id="CAD7235441.1"/>
    </source>
</evidence>
<dbReference type="SUPFAM" id="SSF52540">
    <property type="entry name" value="P-loop containing nucleoside triphosphate hydrolases"/>
    <property type="match status" value="1"/>
</dbReference>
<dbReference type="InterPro" id="IPR001752">
    <property type="entry name" value="Kinesin_motor_dom"/>
</dbReference>
<dbReference type="GO" id="GO:0005524">
    <property type="term" value="F:ATP binding"/>
    <property type="evidence" value="ECO:0007669"/>
    <property type="project" value="InterPro"/>
</dbReference>
<evidence type="ECO:0000259" key="1">
    <source>
        <dbReference type="Pfam" id="PF00225"/>
    </source>
</evidence>
<gene>
    <name evidence="2" type="ORF">CTOB1V02_LOCUS13256</name>
</gene>
<dbReference type="GO" id="GO:0007018">
    <property type="term" value="P:microtubule-based movement"/>
    <property type="evidence" value="ECO:0007669"/>
    <property type="project" value="InterPro"/>
</dbReference>
<dbReference type="AlphaFoldDB" id="A0A7R8WVU9"/>
<dbReference type="GO" id="GO:0008017">
    <property type="term" value="F:microtubule binding"/>
    <property type="evidence" value="ECO:0007669"/>
    <property type="project" value="InterPro"/>
</dbReference>
<proteinExistence type="predicted"/>
<reference evidence="2" key="1">
    <citation type="submission" date="2020-11" db="EMBL/GenBank/DDBJ databases">
        <authorList>
            <person name="Tran Van P."/>
        </authorList>
    </citation>
    <scope>NUCLEOTIDE SEQUENCE</scope>
</reference>
<dbReference type="GO" id="GO:0003777">
    <property type="term" value="F:microtubule motor activity"/>
    <property type="evidence" value="ECO:0007669"/>
    <property type="project" value="InterPro"/>
</dbReference>
<name>A0A7R8WVU9_9CRUS</name>
<protein>
    <recommendedName>
        <fullName evidence="1">Kinesin motor domain-containing protein</fullName>
    </recommendedName>
</protein>
<dbReference type="InterPro" id="IPR027417">
    <property type="entry name" value="P-loop_NTPase"/>
</dbReference>
<dbReference type="Gene3D" id="1.20.58.1980">
    <property type="match status" value="1"/>
</dbReference>
<dbReference type="EMBL" id="OB672768">
    <property type="protein sequence ID" value="CAD7235441.1"/>
    <property type="molecule type" value="Genomic_DNA"/>
</dbReference>
<dbReference type="Pfam" id="PF00225">
    <property type="entry name" value="Kinesin"/>
    <property type="match status" value="1"/>
</dbReference>
<organism evidence="2">
    <name type="scientific">Cyprideis torosa</name>
    <dbReference type="NCBI Taxonomy" id="163714"/>
    <lineage>
        <taxon>Eukaryota</taxon>
        <taxon>Metazoa</taxon>
        <taxon>Ecdysozoa</taxon>
        <taxon>Arthropoda</taxon>
        <taxon>Crustacea</taxon>
        <taxon>Oligostraca</taxon>
        <taxon>Ostracoda</taxon>
        <taxon>Podocopa</taxon>
        <taxon>Podocopida</taxon>
        <taxon>Cytherocopina</taxon>
        <taxon>Cytheroidea</taxon>
        <taxon>Cytherideidae</taxon>
        <taxon>Cyprideis</taxon>
    </lineage>
</organism>
<accession>A0A7R8WVU9</accession>